<dbReference type="PANTHER" id="PTHR10906">
    <property type="entry name" value="SECY/SEC61-ALPHA FAMILY MEMBER"/>
    <property type="match status" value="1"/>
</dbReference>
<evidence type="ECO:0000313" key="15">
    <source>
        <dbReference type="Proteomes" id="UP000606991"/>
    </source>
</evidence>
<feature type="transmembrane region" description="Helical" evidence="10">
    <location>
        <begin position="270"/>
        <end position="294"/>
    </location>
</feature>
<dbReference type="NCBIfam" id="TIGR00967">
    <property type="entry name" value="3a0501s007"/>
    <property type="match status" value="1"/>
</dbReference>
<dbReference type="InterPro" id="IPR030659">
    <property type="entry name" value="SecY_CS"/>
</dbReference>
<dbReference type="PRINTS" id="PR00303">
    <property type="entry name" value="SECYTRNLCASE"/>
</dbReference>
<evidence type="ECO:0000256" key="10">
    <source>
        <dbReference type="HAMAP-Rule" id="MF_01465"/>
    </source>
</evidence>
<evidence type="ECO:0000256" key="8">
    <source>
        <dbReference type="ARBA" id="ARBA00023136"/>
    </source>
</evidence>
<dbReference type="GO" id="GO:0006605">
    <property type="term" value="P:protein targeting"/>
    <property type="evidence" value="ECO:0007669"/>
    <property type="project" value="UniProtKB-UniRule"/>
</dbReference>
<dbReference type="GO" id="GO:0005886">
    <property type="term" value="C:plasma membrane"/>
    <property type="evidence" value="ECO:0007669"/>
    <property type="project" value="UniProtKB-SubCell"/>
</dbReference>
<keyword evidence="6 10" id="KW-1133">Transmembrane helix</keyword>
<keyword evidence="4 10" id="KW-0812">Transmembrane</keyword>
<feature type="transmembrane region" description="Helical" evidence="10">
    <location>
        <begin position="115"/>
        <end position="133"/>
    </location>
</feature>
<reference evidence="13 14" key="1">
    <citation type="journal article" date="2017" name="Nature">
        <title>Atmospheric trace gases support primary production in Antarctic desert surface soil.</title>
        <authorList>
            <person name="Ji M."/>
            <person name="Greening C."/>
            <person name="Vanwonterghem I."/>
            <person name="Carere C.R."/>
            <person name="Bay S.K."/>
            <person name="Steen J.A."/>
            <person name="Montgomery K."/>
            <person name="Lines T."/>
            <person name="Beardall J."/>
            <person name="van Dorst J."/>
            <person name="Snape I."/>
            <person name="Stott M.B."/>
            <person name="Hugenholtz P."/>
            <person name="Ferrari B.C."/>
        </authorList>
    </citation>
    <scope>NUCLEOTIDE SEQUENCE [LARGE SCALE GENOMIC DNA]</scope>
    <source>
        <strain evidence="13">RRmetagenome_bin12</strain>
    </source>
</reference>
<evidence type="ECO:0000256" key="6">
    <source>
        <dbReference type="ARBA" id="ARBA00022989"/>
    </source>
</evidence>
<dbReference type="Proteomes" id="UP000606991">
    <property type="component" value="Unassembled WGS sequence"/>
</dbReference>
<feature type="transmembrane region" description="Helical" evidence="10">
    <location>
        <begin position="180"/>
        <end position="200"/>
    </location>
</feature>
<comment type="function">
    <text evidence="10">The central subunit of the protein translocation channel SecYEG. Consists of two halves formed by TMs 1-5 and 6-10. These two domains form a lateral gate at the front which open onto the bilayer between TMs 2 and 7, and are clamped together by SecE at the back. The channel is closed by both a pore ring composed of hydrophobic SecY resides and a short helix (helix 2A) on the extracellular side of the membrane which forms a plug. The plug probably moves laterally to allow the channel to open. The ring and the pore may move independently.</text>
</comment>
<keyword evidence="3 10" id="KW-0813">Transport</keyword>
<evidence type="ECO:0000313" key="13">
    <source>
        <dbReference type="EMBL" id="PZR81127.1"/>
    </source>
</evidence>
<dbReference type="Gene3D" id="1.10.3370.10">
    <property type="entry name" value="SecY subunit domain"/>
    <property type="match status" value="1"/>
</dbReference>
<evidence type="ECO:0000256" key="11">
    <source>
        <dbReference type="RuleBase" id="RU004349"/>
    </source>
</evidence>
<accession>A0A934JZS4</accession>
<name>A0A2W5ZAU2_9BACT</name>
<comment type="subcellular location">
    <subcellularLocation>
        <location evidence="10">Cell membrane</location>
        <topology evidence="10">Multi-pass membrane protein</topology>
    </subcellularLocation>
    <subcellularLocation>
        <location evidence="1">Membrane</location>
        <topology evidence="1">Multi-pass membrane protein</topology>
    </subcellularLocation>
</comment>
<dbReference type="AlphaFoldDB" id="A0A2W5ZAU2"/>
<dbReference type="InterPro" id="IPR002208">
    <property type="entry name" value="SecY/SEC61-alpha"/>
</dbReference>
<feature type="transmembrane region" description="Helical" evidence="10">
    <location>
        <begin position="408"/>
        <end position="428"/>
    </location>
</feature>
<evidence type="ECO:0000313" key="14">
    <source>
        <dbReference type="Proteomes" id="UP000248724"/>
    </source>
</evidence>
<reference evidence="12 15" key="3">
    <citation type="submission" date="2020-10" db="EMBL/GenBank/DDBJ databases">
        <title>Ca. Dormibacterota MAGs.</title>
        <authorList>
            <person name="Montgomery K."/>
        </authorList>
    </citation>
    <scope>NUCLEOTIDE SEQUENCE [LARGE SCALE GENOMIC DNA]</scope>
    <source>
        <strain evidence="12">SC8812_S17_18</strain>
    </source>
</reference>
<organism evidence="13 14">
    <name type="scientific">Candidatus Aeolococcus gillhamiae</name>
    <dbReference type="NCBI Taxonomy" id="3127015"/>
    <lineage>
        <taxon>Bacteria</taxon>
        <taxon>Bacillati</taxon>
        <taxon>Candidatus Dormiibacterota</taxon>
        <taxon>Candidatus Dormibacteria</taxon>
        <taxon>Candidatus Aeolococcales</taxon>
        <taxon>Candidatus Aeolococcaceae</taxon>
        <taxon>Candidatus Aeolococcus</taxon>
    </lineage>
</organism>
<dbReference type="InterPro" id="IPR023201">
    <property type="entry name" value="SecY_dom_sf"/>
</dbReference>
<comment type="caution">
    <text evidence="13">The sequence shown here is derived from an EMBL/GenBank/DDBJ whole genome shotgun (WGS) entry which is preliminary data.</text>
</comment>
<evidence type="ECO:0000256" key="7">
    <source>
        <dbReference type="ARBA" id="ARBA00023010"/>
    </source>
</evidence>
<dbReference type="PIRSF" id="PIRSF004557">
    <property type="entry name" value="SecY"/>
    <property type="match status" value="1"/>
</dbReference>
<protein>
    <recommendedName>
        <fullName evidence="9 10">Protein translocase subunit SecY</fullName>
    </recommendedName>
</protein>
<dbReference type="Proteomes" id="UP000248724">
    <property type="component" value="Unassembled WGS sequence"/>
</dbReference>
<evidence type="ECO:0000256" key="3">
    <source>
        <dbReference type="ARBA" id="ARBA00022448"/>
    </source>
</evidence>
<keyword evidence="7 10" id="KW-0811">Translocation</keyword>
<feature type="transmembrane region" description="Helical" evidence="10">
    <location>
        <begin position="322"/>
        <end position="344"/>
    </location>
</feature>
<evidence type="ECO:0000256" key="2">
    <source>
        <dbReference type="ARBA" id="ARBA00005751"/>
    </source>
</evidence>
<evidence type="ECO:0000256" key="1">
    <source>
        <dbReference type="ARBA" id="ARBA00004141"/>
    </source>
</evidence>
<feature type="transmembrane region" description="Helical" evidence="10">
    <location>
        <begin position="212"/>
        <end position="233"/>
    </location>
</feature>
<dbReference type="PROSITE" id="PS00756">
    <property type="entry name" value="SECY_2"/>
    <property type="match status" value="1"/>
</dbReference>
<dbReference type="EMBL" id="QHBU01000123">
    <property type="protein sequence ID" value="PZR81127.1"/>
    <property type="molecule type" value="Genomic_DNA"/>
</dbReference>
<keyword evidence="8 10" id="KW-0472">Membrane</keyword>
<evidence type="ECO:0000256" key="5">
    <source>
        <dbReference type="ARBA" id="ARBA00022927"/>
    </source>
</evidence>
<dbReference type="EMBL" id="JAEKNS010000017">
    <property type="protein sequence ID" value="MBJ7593461.1"/>
    <property type="molecule type" value="Genomic_DNA"/>
</dbReference>
<reference evidence="13" key="2">
    <citation type="submission" date="2018-05" db="EMBL/GenBank/DDBJ databases">
        <authorList>
            <person name="Ferrari B."/>
        </authorList>
    </citation>
    <scope>NUCLEOTIDE SEQUENCE</scope>
    <source>
        <strain evidence="13">RRmetagenome_bin12</strain>
    </source>
</reference>
<comment type="subunit">
    <text evidence="10">Component of the Sec protein translocase complex. Heterotrimer consisting of SecY, SecE and SecG subunits. The heterotrimers can form oligomers, although 1 heterotrimer is thought to be able to translocate proteins. Interacts with the ribosome. Interacts with SecDF, and other proteins may be involved. Interacts with SecA.</text>
</comment>
<dbReference type="SUPFAM" id="SSF103491">
    <property type="entry name" value="Preprotein translocase SecY subunit"/>
    <property type="match status" value="1"/>
</dbReference>
<keyword evidence="5 10" id="KW-0653">Protein transport</keyword>
<evidence type="ECO:0000313" key="12">
    <source>
        <dbReference type="EMBL" id="MBJ7593461.1"/>
    </source>
</evidence>
<dbReference type="HAMAP" id="MF_01465">
    <property type="entry name" value="SecY"/>
    <property type="match status" value="1"/>
</dbReference>
<dbReference type="FunFam" id="1.10.3370.10:FF:000001">
    <property type="entry name" value="Preprotein translocase subunit SecY"/>
    <property type="match status" value="1"/>
</dbReference>
<proteinExistence type="inferred from homology"/>
<feature type="transmembrane region" description="Helical" evidence="10">
    <location>
        <begin position="380"/>
        <end position="402"/>
    </location>
</feature>
<feature type="transmembrane region" description="Helical" evidence="10">
    <location>
        <begin position="153"/>
        <end position="173"/>
    </location>
</feature>
<sequence>MLQALGQAMRIPELRRKLVITIGLVLAFRVLANVSIPGADPKALQALFSSNSLLGLFNLVGGGGLQRFTIVAEGLNPYINATIIMQLMTVVSVRLKELSKEGEQGRKKITRYTRWLTVPLAALQGWGFLALFTNPNAVTINGVPQAIIPNATTTQEIGIVLTLVAGTIIAMWLGELITEYGVGNGVSLIIFTGIIARLIPSIGDYSTTGGTHVIQIIGVAVIALVVTAGIIGVQQAQRKVPVQSAQRVLNPRTGAASQGRRNFLPLRINTAGVIPIIFALSIMFFPTIFANLFASAGGFLGSASAWITANWQPNGPKWYINVLYNGLYFLLILGFTYFYTAVVFDPNDVADNLKKQSTFIPGIRPGRSTAEYLGRVMGRITLAGALFLAIITVILPLFTAFATRADPTSLYLGGTAILIVVGVALDTMKQIETQLLMRQYKGFIR</sequence>
<dbReference type="Pfam" id="PF00344">
    <property type="entry name" value="SecY"/>
    <property type="match status" value="1"/>
</dbReference>
<comment type="similarity">
    <text evidence="2 10 11">Belongs to the SecY/SEC61-alpha family.</text>
</comment>
<keyword evidence="10" id="KW-1003">Cell membrane</keyword>
<dbReference type="InterPro" id="IPR026593">
    <property type="entry name" value="SecY"/>
</dbReference>
<dbReference type="GO" id="GO:0043952">
    <property type="term" value="P:protein transport by the Sec complex"/>
    <property type="evidence" value="ECO:0007669"/>
    <property type="project" value="UniProtKB-UniRule"/>
</dbReference>
<evidence type="ECO:0000256" key="9">
    <source>
        <dbReference type="ARBA" id="ARBA00039733"/>
    </source>
</evidence>
<comment type="caution">
    <text evidence="10">Lacks conserved residue(s) required for the propagation of feature annotation.</text>
</comment>
<dbReference type="GO" id="GO:0065002">
    <property type="term" value="P:intracellular protein transmembrane transport"/>
    <property type="evidence" value="ECO:0007669"/>
    <property type="project" value="UniProtKB-UniRule"/>
</dbReference>
<gene>
    <name evidence="10 12" type="primary">secY</name>
    <name evidence="13" type="ORF">DLM65_06665</name>
    <name evidence="12" type="ORF">JF886_01145</name>
</gene>
<evidence type="ECO:0000256" key="4">
    <source>
        <dbReference type="ARBA" id="ARBA00022692"/>
    </source>
</evidence>
<accession>A0A2W5ZAU2</accession>